<accession>A0A914QD69</accession>
<keyword evidence="1" id="KW-1185">Reference proteome</keyword>
<dbReference type="Proteomes" id="UP000887578">
    <property type="component" value="Unplaced"/>
</dbReference>
<protein>
    <submittedName>
        <fullName evidence="2">Uncharacterized protein</fullName>
    </submittedName>
</protein>
<sequence>MCYEEKKKSQTWKKSSITDLCSKFSNSLTFNDNKRKRWKKDESLTAINKSTFSVHIAAYENSSVAATFDSSNKSLKKSWFIKQQKQIIPVSTFICQNPFDFPRQQNDQTSDPEVSQFRSYQQLLNYHAASNDDHRNAIHRRTVNRKGDVGDCEA</sequence>
<proteinExistence type="predicted"/>
<evidence type="ECO:0000313" key="2">
    <source>
        <dbReference type="WBParaSite" id="PDA_v2.g27272.t1"/>
    </source>
</evidence>
<name>A0A914QD69_9BILA</name>
<reference evidence="2" key="1">
    <citation type="submission" date="2022-11" db="UniProtKB">
        <authorList>
            <consortium name="WormBaseParasite"/>
        </authorList>
    </citation>
    <scope>IDENTIFICATION</scope>
</reference>
<dbReference type="WBParaSite" id="PDA_v2.g27272.t1">
    <property type="protein sequence ID" value="PDA_v2.g27272.t1"/>
    <property type="gene ID" value="PDA_v2.g27272"/>
</dbReference>
<evidence type="ECO:0000313" key="1">
    <source>
        <dbReference type="Proteomes" id="UP000887578"/>
    </source>
</evidence>
<dbReference type="AlphaFoldDB" id="A0A914QD69"/>
<organism evidence="1 2">
    <name type="scientific">Panagrolaimus davidi</name>
    <dbReference type="NCBI Taxonomy" id="227884"/>
    <lineage>
        <taxon>Eukaryota</taxon>
        <taxon>Metazoa</taxon>
        <taxon>Ecdysozoa</taxon>
        <taxon>Nematoda</taxon>
        <taxon>Chromadorea</taxon>
        <taxon>Rhabditida</taxon>
        <taxon>Tylenchina</taxon>
        <taxon>Panagrolaimomorpha</taxon>
        <taxon>Panagrolaimoidea</taxon>
        <taxon>Panagrolaimidae</taxon>
        <taxon>Panagrolaimus</taxon>
    </lineage>
</organism>